<evidence type="ECO:0000259" key="1">
    <source>
        <dbReference type="Pfam" id="PF18050"/>
    </source>
</evidence>
<accession>A0ABZ3HAP6</accession>
<reference evidence="2 3" key="1">
    <citation type="submission" date="2024-03" db="EMBL/GenBank/DDBJ databases">
        <title>Sulfurimonas sp. HSL3-1.</title>
        <authorList>
            <person name="Wang S."/>
        </authorList>
    </citation>
    <scope>NUCLEOTIDE SEQUENCE [LARGE SCALE GENOMIC DNA]</scope>
    <source>
        <strain evidence="2 3">HSL3-1</strain>
    </source>
</reference>
<gene>
    <name evidence="2" type="ORF">WCY31_02620</name>
</gene>
<dbReference type="Pfam" id="PF18050">
    <property type="entry name" value="Cyclophil_like2"/>
    <property type="match status" value="1"/>
</dbReference>
<evidence type="ECO:0000313" key="2">
    <source>
        <dbReference type="EMBL" id="XAU15602.1"/>
    </source>
</evidence>
<evidence type="ECO:0000313" key="3">
    <source>
        <dbReference type="Proteomes" id="UP001447842"/>
    </source>
</evidence>
<dbReference type="SUPFAM" id="SSF50891">
    <property type="entry name" value="Cyclophilin-like"/>
    <property type="match status" value="1"/>
</dbReference>
<keyword evidence="3" id="KW-1185">Reference proteome</keyword>
<proteinExistence type="predicted"/>
<protein>
    <submittedName>
        <fullName evidence="2">Cyclophilin-like fold protein</fullName>
    </submittedName>
</protein>
<dbReference type="Proteomes" id="UP001447842">
    <property type="component" value="Chromosome"/>
</dbReference>
<dbReference type="InterPro" id="IPR041183">
    <property type="entry name" value="Cyclophilin-like"/>
</dbReference>
<dbReference type="InterPro" id="IPR029000">
    <property type="entry name" value="Cyclophilin-like_dom_sf"/>
</dbReference>
<dbReference type="EMBL" id="CP147920">
    <property type="protein sequence ID" value="XAU15602.1"/>
    <property type="molecule type" value="Genomic_DNA"/>
</dbReference>
<name>A0ABZ3HAP6_9BACT</name>
<feature type="domain" description="Cyclophilin-like" evidence="1">
    <location>
        <begin position="27"/>
        <end position="130"/>
    </location>
</feature>
<dbReference type="RefSeq" id="WP_345973017.1">
    <property type="nucleotide sequence ID" value="NZ_CP147920.1"/>
</dbReference>
<sequence>MMIFIALFTLPLAARDGGNLMQISVHANGNTTLFQLNDSPAAKALYAQLPLTIEVEEYGSNEKIFYPPKKLSTDNTPLAEAKAGTLAYYAPWGDVVMFYKDFGKASGLYELGHAVEGGGYIETMSGVITVEAAE</sequence>
<dbReference type="Gene3D" id="2.40.100.20">
    <property type="match status" value="1"/>
</dbReference>
<organism evidence="2 3">
    <name type="scientific">Sulfurimonas diazotrophicus</name>
    <dbReference type="NCBI Taxonomy" id="3131939"/>
    <lineage>
        <taxon>Bacteria</taxon>
        <taxon>Pseudomonadati</taxon>
        <taxon>Campylobacterota</taxon>
        <taxon>Epsilonproteobacteria</taxon>
        <taxon>Campylobacterales</taxon>
        <taxon>Sulfurimonadaceae</taxon>
        <taxon>Sulfurimonas</taxon>
    </lineage>
</organism>